<feature type="transmembrane region" description="Helical" evidence="18">
    <location>
        <begin position="459"/>
        <end position="480"/>
    </location>
</feature>
<dbReference type="PANTHER" id="PTHR24092:SF180">
    <property type="entry name" value="PHOSPHOLIPID-TRANSPORTING ATPASE DNF1-RELATED"/>
    <property type="match status" value="1"/>
</dbReference>
<dbReference type="InterPro" id="IPR023299">
    <property type="entry name" value="ATPase_P-typ_cyto_dom_N"/>
</dbReference>
<keyword evidence="7 16" id="KW-0547">Nucleotide-binding</keyword>
<feature type="binding site" evidence="16">
    <location>
        <position position="715"/>
    </location>
    <ligand>
        <name>ATP</name>
        <dbReference type="ChEBI" id="CHEBI:30616"/>
    </ligand>
</feature>
<dbReference type="GO" id="GO:0140326">
    <property type="term" value="F:ATPase-coupled intramembrane lipid transporter activity"/>
    <property type="evidence" value="ECO:0007669"/>
    <property type="project" value="UniProtKB-EC"/>
</dbReference>
<dbReference type="InterPro" id="IPR023214">
    <property type="entry name" value="HAD_sf"/>
</dbReference>
<evidence type="ECO:0000256" key="6">
    <source>
        <dbReference type="ARBA" id="ARBA00022723"/>
    </source>
</evidence>
<feature type="binding site" evidence="16">
    <location>
        <position position="749"/>
    </location>
    <ligand>
        <name>ATP</name>
        <dbReference type="ChEBI" id="CHEBI:30616"/>
    </ligand>
</feature>
<feature type="compositionally biased region" description="Acidic residues" evidence="19">
    <location>
        <begin position="1416"/>
        <end position="1425"/>
    </location>
</feature>
<dbReference type="NCBIfam" id="TIGR01494">
    <property type="entry name" value="ATPase_P-type"/>
    <property type="match status" value="1"/>
</dbReference>
<dbReference type="Pfam" id="PF13246">
    <property type="entry name" value="Cation_ATPase"/>
    <property type="match status" value="1"/>
</dbReference>
<comment type="subcellular location">
    <subcellularLocation>
        <location evidence="1">Endomembrane system</location>
        <topology evidence="1">Multi-pass membrane protein</topology>
    </subcellularLocation>
    <subcellularLocation>
        <location evidence="18">Membrane</location>
        <topology evidence="18">Multi-pass membrane protein</topology>
    </subcellularLocation>
</comment>
<dbReference type="SUPFAM" id="SSF81665">
    <property type="entry name" value="Calcium ATPase, transmembrane domain M"/>
    <property type="match status" value="1"/>
</dbReference>
<evidence type="ECO:0000259" key="21">
    <source>
        <dbReference type="Pfam" id="PF16212"/>
    </source>
</evidence>
<dbReference type="VEuPathDB" id="FungiDB:SPPG_06842"/>
<evidence type="ECO:0000256" key="2">
    <source>
        <dbReference type="ARBA" id="ARBA00008109"/>
    </source>
</evidence>
<keyword evidence="11 18" id="KW-1133">Transmembrane helix</keyword>
<feature type="active site" description="4-aspartylphosphate intermediate" evidence="15">
    <location>
        <position position="526"/>
    </location>
</feature>
<dbReference type="FunFam" id="3.40.1110.10:FF:000087">
    <property type="entry name" value="Phospholipid-transporting ATPase"/>
    <property type="match status" value="1"/>
</dbReference>
<evidence type="ECO:0000256" key="10">
    <source>
        <dbReference type="ARBA" id="ARBA00022967"/>
    </source>
</evidence>
<protein>
    <recommendedName>
        <fullName evidence="18">Phospholipid-transporting ATPase</fullName>
        <ecNumber evidence="18">7.6.2.1</ecNumber>
    </recommendedName>
</protein>
<dbReference type="InterPro" id="IPR032630">
    <property type="entry name" value="P_typ_ATPase_c"/>
</dbReference>
<dbReference type="GO" id="GO:0012505">
    <property type="term" value="C:endomembrane system"/>
    <property type="evidence" value="ECO:0007669"/>
    <property type="project" value="UniProtKB-SubCell"/>
</dbReference>
<feature type="binding site" evidence="16">
    <location>
        <position position="650"/>
    </location>
    <ligand>
        <name>ATP</name>
        <dbReference type="ChEBI" id="CHEBI:30616"/>
    </ligand>
</feature>
<keyword evidence="12 18" id="KW-0472">Membrane</keyword>
<dbReference type="Proteomes" id="UP000053201">
    <property type="component" value="Unassembled WGS sequence"/>
</dbReference>
<evidence type="ECO:0000256" key="7">
    <source>
        <dbReference type="ARBA" id="ARBA00022741"/>
    </source>
</evidence>
<evidence type="ECO:0000256" key="18">
    <source>
        <dbReference type="RuleBase" id="RU362033"/>
    </source>
</evidence>
<dbReference type="Gene3D" id="3.40.1110.10">
    <property type="entry name" value="Calcium-transporting ATPase, cytoplasmic domain N"/>
    <property type="match status" value="1"/>
</dbReference>
<feature type="transmembrane region" description="Helical" evidence="18">
    <location>
        <begin position="1082"/>
        <end position="1100"/>
    </location>
</feature>
<dbReference type="OrthoDB" id="377733at2759"/>
<dbReference type="SFLD" id="SFLDG00002">
    <property type="entry name" value="C1.7:_P-type_atpase_like"/>
    <property type="match status" value="1"/>
</dbReference>
<feature type="binding site" evidence="16">
    <location>
        <position position="945"/>
    </location>
    <ligand>
        <name>ATP</name>
        <dbReference type="ChEBI" id="CHEBI:30616"/>
    </ligand>
</feature>
<comment type="catalytic activity">
    <reaction evidence="13 18">
        <text>ATP + H2O + phospholipidSide 1 = ADP + phosphate + phospholipidSide 2.</text>
        <dbReference type="EC" id="7.6.2.1"/>
    </reaction>
</comment>
<keyword evidence="3" id="KW-0813">Transport</keyword>
<evidence type="ECO:0000313" key="22">
    <source>
        <dbReference type="EMBL" id="KNC97846.1"/>
    </source>
</evidence>
<dbReference type="GO" id="GO:0045332">
    <property type="term" value="P:phospholipid translocation"/>
    <property type="evidence" value="ECO:0007669"/>
    <property type="project" value="TreeGrafter"/>
</dbReference>
<dbReference type="GO" id="GO:0016887">
    <property type="term" value="F:ATP hydrolysis activity"/>
    <property type="evidence" value="ECO:0007669"/>
    <property type="project" value="InterPro"/>
</dbReference>
<evidence type="ECO:0000313" key="23">
    <source>
        <dbReference type="Proteomes" id="UP000053201"/>
    </source>
</evidence>
<dbReference type="GO" id="GO:0005524">
    <property type="term" value="F:ATP binding"/>
    <property type="evidence" value="ECO:0007669"/>
    <property type="project" value="UniProtKB-UniRule"/>
</dbReference>
<feature type="transmembrane region" description="Helical" evidence="18">
    <location>
        <begin position="1144"/>
        <end position="1165"/>
    </location>
</feature>
<dbReference type="RefSeq" id="XP_016605886.1">
    <property type="nucleotide sequence ID" value="XM_016755037.1"/>
</dbReference>
<evidence type="ECO:0000256" key="9">
    <source>
        <dbReference type="ARBA" id="ARBA00022842"/>
    </source>
</evidence>
<organism evidence="22 23">
    <name type="scientific">Spizellomyces punctatus (strain DAOM BR117)</name>
    <dbReference type="NCBI Taxonomy" id="645134"/>
    <lineage>
        <taxon>Eukaryota</taxon>
        <taxon>Fungi</taxon>
        <taxon>Fungi incertae sedis</taxon>
        <taxon>Chytridiomycota</taxon>
        <taxon>Chytridiomycota incertae sedis</taxon>
        <taxon>Chytridiomycetes</taxon>
        <taxon>Spizellomycetales</taxon>
        <taxon>Spizellomycetaceae</taxon>
        <taxon>Spizellomyces</taxon>
    </lineage>
</organism>
<dbReference type="SUPFAM" id="SSF81653">
    <property type="entry name" value="Calcium ATPase, transduction domain A"/>
    <property type="match status" value="1"/>
</dbReference>
<evidence type="ECO:0000256" key="3">
    <source>
        <dbReference type="ARBA" id="ARBA00022448"/>
    </source>
</evidence>
<dbReference type="Gene3D" id="2.70.150.10">
    <property type="entry name" value="Calcium-transporting ATPase, cytoplasmic transduction domain A"/>
    <property type="match status" value="1"/>
</dbReference>
<evidence type="ECO:0000256" key="1">
    <source>
        <dbReference type="ARBA" id="ARBA00004127"/>
    </source>
</evidence>
<dbReference type="CDD" id="cd02073">
    <property type="entry name" value="P-type_ATPase_APLT_Dnf-like"/>
    <property type="match status" value="1"/>
</dbReference>
<evidence type="ECO:0000256" key="13">
    <source>
        <dbReference type="ARBA" id="ARBA00034036"/>
    </source>
</evidence>
<reference evidence="22 23" key="1">
    <citation type="submission" date="2009-08" db="EMBL/GenBank/DDBJ databases">
        <title>The Genome Sequence of Spizellomyces punctatus strain DAOM BR117.</title>
        <authorList>
            <consortium name="The Broad Institute Genome Sequencing Platform"/>
            <person name="Russ C."/>
            <person name="Cuomo C."/>
            <person name="Shea T."/>
            <person name="Young S.K."/>
            <person name="Zeng Q."/>
            <person name="Koehrsen M."/>
            <person name="Haas B."/>
            <person name="Borodovsky M."/>
            <person name="Guigo R."/>
            <person name="Alvarado L."/>
            <person name="Berlin A."/>
            <person name="Bochicchio J."/>
            <person name="Borenstein D."/>
            <person name="Chapman S."/>
            <person name="Chen Z."/>
            <person name="Engels R."/>
            <person name="Freedman E."/>
            <person name="Gellesch M."/>
            <person name="Goldberg J."/>
            <person name="Griggs A."/>
            <person name="Gujja S."/>
            <person name="Heiman D."/>
            <person name="Hepburn T."/>
            <person name="Howarth C."/>
            <person name="Jen D."/>
            <person name="Larson L."/>
            <person name="Lewis B."/>
            <person name="Mehta T."/>
            <person name="Park D."/>
            <person name="Pearson M."/>
            <person name="Roberts A."/>
            <person name="Saif S."/>
            <person name="Shenoy N."/>
            <person name="Sisk P."/>
            <person name="Stolte C."/>
            <person name="Sykes S."/>
            <person name="Thomson T."/>
            <person name="Walk T."/>
            <person name="White J."/>
            <person name="Yandava C."/>
            <person name="Burger G."/>
            <person name="Gray M.W."/>
            <person name="Holland P.W.H."/>
            <person name="King N."/>
            <person name="Lang F.B.F."/>
            <person name="Roger A.J."/>
            <person name="Ruiz-Trillo I."/>
            <person name="Lander E."/>
            <person name="Nusbaum C."/>
        </authorList>
    </citation>
    <scope>NUCLEOTIDE SEQUENCE [LARGE SCALE GENOMIC DNA]</scope>
    <source>
        <strain evidence="22 23">DAOM BR117</strain>
    </source>
</reference>
<evidence type="ECO:0000256" key="12">
    <source>
        <dbReference type="ARBA" id="ARBA00023136"/>
    </source>
</evidence>
<feature type="compositionally biased region" description="Low complexity" evidence="19">
    <location>
        <begin position="1337"/>
        <end position="1348"/>
    </location>
</feature>
<feature type="region of interest" description="Disordered" evidence="19">
    <location>
        <begin position="1411"/>
        <end position="1431"/>
    </location>
</feature>
<accession>A0A0L0HA09</accession>
<evidence type="ECO:0000256" key="5">
    <source>
        <dbReference type="ARBA" id="ARBA00022692"/>
    </source>
</evidence>
<evidence type="ECO:0000259" key="20">
    <source>
        <dbReference type="Pfam" id="PF16209"/>
    </source>
</evidence>
<dbReference type="EMBL" id="KQ257462">
    <property type="protein sequence ID" value="KNC97846.1"/>
    <property type="molecule type" value="Genomic_DNA"/>
</dbReference>
<feature type="transmembrane region" description="Helical" evidence="18">
    <location>
        <begin position="413"/>
        <end position="439"/>
    </location>
</feature>
<dbReference type="GO" id="GO:0000287">
    <property type="term" value="F:magnesium ion binding"/>
    <property type="evidence" value="ECO:0007669"/>
    <property type="project" value="UniProtKB-UniRule"/>
</dbReference>
<feature type="binding site" evidence="16">
    <location>
        <position position="526"/>
    </location>
    <ligand>
        <name>ATP</name>
        <dbReference type="ChEBI" id="CHEBI:30616"/>
    </ligand>
</feature>
<keyword evidence="5 18" id="KW-0812">Transmembrane</keyword>
<comment type="cofactor">
    <cofactor evidence="17">
        <name>Mg(2+)</name>
        <dbReference type="ChEBI" id="CHEBI:18420"/>
    </cofactor>
</comment>
<feature type="binding site" evidence="16">
    <location>
        <position position="831"/>
    </location>
    <ligand>
        <name>ATP</name>
        <dbReference type="ChEBI" id="CHEBI:30616"/>
    </ligand>
</feature>
<feature type="binding site" evidence="16">
    <location>
        <position position="916"/>
    </location>
    <ligand>
        <name>ATP</name>
        <dbReference type="ChEBI" id="CHEBI:30616"/>
    </ligand>
</feature>
<dbReference type="FunFam" id="3.40.50.1000:FF:000014">
    <property type="entry name" value="Phospholipid-transporting ATPase"/>
    <property type="match status" value="1"/>
</dbReference>
<dbReference type="GO" id="GO:0005886">
    <property type="term" value="C:plasma membrane"/>
    <property type="evidence" value="ECO:0007669"/>
    <property type="project" value="TreeGrafter"/>
</dbReference>
<gene>
    <name evidence="22" type="ORF">SPPG_06842</name>
</gene>
<keyword evidence="23" id="KW-1185">Reference proteome</keyword>
<feature type="binding site" evidence="16">
    <location>
        <position position="922"/>
    </location>
    <ligand>
        <name>ATP</name>
        <dbReference type="ChEBI" id="CHEBI:30616"/>
    </ligand>
</feature>
<dbReference type="NCBIfam" id="TIGR01652">
    <property type="entry name" value="ATPase-Plipid"/>
    <property type="match status" value="1"/>
</dbReference>
<feature type="binding site" evidence="16">
    <location>
        <position position="829"/>
    </location>
    <ligand>
        <name>ATP</name>
        <dbReference type="ChEBI" id="CHEBI:30616"/>
    </ligand>
</feature>
<evidence type="ECO:0000256" key="15">
    <source>
        <dbReference type="PIRSR" id="PIRSR606539-1"/>
    </source>
</evidence>
<dbReference type="PRINTS" id="PR00119">
    <property type="entry name" value="CATATPASE"/>
</dbReference>
<feature type="region of interest" description="Disordered" evidence="19">
    <location>
        <begin position="1263"/>
        <end position="1352"/>
    </location>
</feature>
<comment type="catalytic activity">
    <reaction evidence="14">
        <text>a 1,2-diacyl-sn-glycero-3-phosphoethanolamine(out) + ATP + H2O = a 1,2-diacyl-sn-glycero-3-phosphoethanolamine(in) + ADP + phosphate + H(+)</text>
        <dbReference type="Rhea" id="RHEA:66132"/>
        <dbReference type="ChEBI" id="CHEBI:15377"/>
        <dbReference type="ChEBI" id="CHEBI:15378"/>
        <dbReference type="ChEBI" id="CHEBI:30616"/>
        <dbReference type="ChEBI" id="CHEBI:43474"/>
        <dbReference type="ChEBI" id="CHEBI:64612"/>
        <dbReference type="ChEBI" id="CHEBI:456216"/>
    </reaction>
    <physiologicalReaction direction="left-to-right" evidence="14">
        <dbReference type="Rhea" id="RHEA:66133"/>
    </physiologicalReaction>
</comment>
<keyword evidence="10 18" id="KW-1278">Translocase</keyword>
<dbReference type="SUPFAM" id="SSF56784">
    <property type="entry name" value="HAD-like"/>
    <property type="match status" value="1"/>
</dbReference>
<dbReference type="SUPFAM" id="SSF81660">
    <property type="entry name" value="Metal cation-transporting ATPase, ATP-binding domain N"/>
    <property type="match status" value="1"/>
</dbReference>
<feature type="domain" description="P-type ATPase C-terminal" evidence="21">
    <location>
        <begin position="968"/>
        <end position="1214"/>
    </location>
</feature>
<sequence>MSQKPSAVHQPRLIVANLLRALGFPVPSAAPPQPPPPKPKRRIYVNIPLPPVECDHLGRPHQHWTGNKVRTSKYTPLTFVPKNLAEQFRRLANVYFLMTVILQIFPMFGVASPILAAMPLIVILTVTGIKDGFEDWKRHKTDNMVNNSMTWTLKGNWKNVNRPQAKKSWLNFGRRVAPCECGPGTEDPLCANCAKKAKPKIIPTFDFQPSNGRASLTTIEPPEEMTQGWARTPWKDLHVGDFVLLTSDNRIPADILILSTSDSHGVCFVETKGLDGETNLKSREALKETLFIKTAADCHTGQFIIESEAPNMNLYSYSGALVIPPPCATLKPVHAQRRLSHKPSMINALDLFDGSRSVPINIQNILLRGSILRNSAWVIGVVLSTGIDTKVLLNAGYTPSKRSRIERLMNPQVAMNFAILLVMCVICAGMVTAIMNGWLKDKPPWVTAGHDNARVSGFFTFWASMIMLQNVVPISLYITIEGVKTIQAYFIYSDIDIYHEETDDPCVPKSWNIADDLGQIEYLFSDKTGTLTQNKMEFMRCSIAGVPYGQGYTDVTADREGLDPSSRAQKMSEMSLEMRKTTSAIYKNPHVEPDTPLSFVDPNIWSDYNTVDGRSVIRNFFTLLALCHTVLPPKRTNNSVIEYAAQSPDEQALVTGAKNCGFTFLDRKLDEVTIDVLGEIRKYRVLNILEFTSSRKRMSVIVKDERDGKIWLLCKGADSVIYERLAPGQSIMCEQTLVHLELFANEGLRTLCLAQRVIPESEYISWAERYHKAACTLVDREREMEMVGEEIEKELELLGATAIEDKLQEQVPECIALLRQAGIKVWVLTGDKLETAINISLASNLLTSNQTLIVLKAHTPQTIFSQLRETLAEHSANTNVALIIDGDSLRHALSKPEGQDLLLRLCMICQSVVCCRVSPKQKAQVVRLVKRGVGAMCASIGDGANDVSMIQEAHVGIGISGQEGLQAAMAADYVIAQFKFLSKLLLVHGHWSYYRVAETVMNFFYKNLVWVFSLFWYQFFSGFSAEILFDYTYLMFFNLLFTSLPTLILGVFDQDISAPYALSIPQLYERGIRQELFTTRRFLLTVFDALYQSSVCFFFAYALTVESTWDSSGYGVDKRAMGTMVAMSAIITVNLGVGMNIRNWTWLVFVVIFGSTALFVVYVPIWSVLPSSTLKGVVTHAYGNASFWLGVILSVVVCLLPRIVWRLGKSMIDPPDLDLIRERQKYRLGTPPRLVRVHEHAEKEESVQNGTAKIDLEMTEVRRRVSSVRHRPSKVLTNAIPEEPEPGEKEEHPHGDEDEAELVSPYPLSPIYPTVPPTSPTQAEAPATPSPVRSRRPISAPIPRITTSGLPRANHADRSLSAFITPEPHHTSLIFMDSRTTSRNTGYAFSFDEGVVSRDVVGAFSTSGLCEMRDKDEEDDTEDEEIPKILSGRKACASDGELWKETRR</sequence>
<feature type="binding site" evidence="17">
    <location>
        <position position="946"/>
    </location>
    <ligand>
        <name>Mg(2+)</name>
        <dbReference type="ChEBI" id="CHEBI:18420"/>
    </ligand>
</feature>
<evidence type="ECO:0000256" key="19">
    <source>
        <dbReference type="SAM" id="MobiDB-lite"/>
    </source>
</evidence>
<evidence type="ECO:0000256" key="17">
    <source>
        <dbReference type="PIRSR" id="PIRSR606539-3"/>
    </source>
</evidence>
<feature type="binding site" evidence="17">
    <location>
        <position position="942"/>
    </location>
    <ligand>
        <name>Mg(2+)</name>
        <dbReference type="ChEBI" id="CHEBI:18420"/>
    </ligand>
</feature>
<keyword evidence="6 17" id="KW-0479">Metal-binding</keyword>
<feature type="binding site" evidence="17">
    <location>
        <position position="528"/>
    </location>
    <ligand>
        <name>Mg(2+)</name>
        <dbReference type="ChEBI" id="CHEBI:18420"/>
    </ligand>
</feature>
<feature type="compositionally biased region" description="Basic residues" evidence="19">
    <location>
        <begin position="1264"/>
        <end position="1273"/>
    </location>
</feature>
<dbReference type="Gene3D" id="3.40.50.1000">
    <property type="entry name" value="HAD superfamily/HAD-like"/>
    <property type="match status" value="1"/>
</dbReference>
<dbReference type="SFLD" id="SFLDF00027">
    <property type="entry name" value="p-type_atpase"/>
    <property type="match status" value="1"/>
</dbReference>
<feature type="transmembrane region" description="Helical" evidence="18">
    <location>
        <begin position="91"/>
        <end position="108"/>
    </location>
</feature>
<evidence type="ECO:0000256" key="16">
    <source>
        <dbReference type="PIRSR" id="PIRSR606539-2"/>
    </source>
</evidence>
<feature type="binding site" evidence="16">
    <location>
        <position position="528"/>
    </location>
    <ligand>
        <name>ATP</name>
        <dbReference type="ChEBI" id="CHEBI:30616"/>
    </ligand>
</feature>
<dbReference type="InterPro" id="IPR044492">
    <property type="entry name" value="P_typ_ATPase_HD_dom"/>
</dbReference>
<dbReference type="InterPro" id="IPR032631">
    <property type="entry name" value="P-type_ATPase_N"/>
</dbReference>
<dbReference type="InterPro" id="IPR023298">
    <property type="entry name" value="ATPase_P-typ_TM_dom_sf"/>
</dbReference>
<dbReference type="InterPro" id="IPR008250">
    <property type="entry name" value="ATPase_P-typ_transduc_dom_A_sf"/>
</dbReference>
<dbReference type="PANTHER" id="PTHR24092">
    <property type="entry name" value="PROBABLE PHOSPHOLIPID-TRANSPORTING ATPASE"/>
    <property type="match status" value="1"/>
</dbReference>
<dbReference type="eggNOG" id="KOG0206">
    <property type="taxonomic scope" value="Eukaryota"/>
</dbReference>
<comment type="similarity">
    <text evidence="2 18">Belongs to the cation transport ATPase (P-type) (TC 3.A.3) family. Type IV subfamily.</text>
</comment>
<evidence type="ECO:0000256" key="14">
    <source>
        <dbReference type="ARBA" id="ARBA00049128"/>
    </source>
</evidence>
<feature type="compositionally biased region" description="Pro residues" evidence="19">
    <location>
        <begin position="1307"/>
        <end position="1319"/>
    </location>
</feature>
<evidence type="ECO:0000256" key="8">
    <source>
        <dbReference type="ARBA" id="ARBA00022840"/>
    </source>
</evidence>
<feature type="domain" description="P-type ATPase N-terminal" evidence="20">
    <location>
        <begin position="61"/>
        <end position="115"/>
    </location>
</feature>
<feature type="transmembrane region" description="Helical" evidence="18">
    <location>
        <begin position="1031"/>
        <end position="1052"/>
    </location>
</feature>
<keyword evidence="8 16" id="KW-0067">ATP-binding</keyword>
<dbReference type="InterPro" id="IPR006539">
    <property type="entry name" value="P-type_ATPase_IV"/>
</dbReference>
<feature type="binding site" evidence="16">
    <location>
        <position position="830"/>
    </location>
    <ligand>
        <name>ATP</name>
        <dbReference type="ChEBI" id="CHEBI:30616"/>
    </ligand>
</feature>
<feature type="transmembrane region" description="Helical" evidence="18">
    <location>
        <begin position="1185"/>
        <end position="1205"/>
    </location>
</feature>
<feature type="binding site" evidence="17">
    <location>
        <position position="526"/>
    </location>
    <ligand>
        <name>Mg(2+)</name>
        <dbReference type="ChEBI" id="CHEBI:18420"/>
    </ligand>
</feature>
<dbReference type="STRING" id="645134.A0A0L0HA09"/>
<dbReference type="PROSITE" id="PS00154">
    <property type="entry name" value="ATPASE_E1_E2"/>
    <property type="match status" value="1"/>
</dbReference>
<dbReference type="InterPro" id="IPR036412">
    <property type="entry name" value="HAD-like_sf"/>
</dbReference>
<name>A0A0L0HA09_SPIPD</name>
<dbReference type="Pfam" id="PF16212">
    <property type="entry name" value="PhoLip_ATPase_C"/>
    <property type="match status" value="1"/>
</dbReference>
<dbReference type="FunFam" id="3.40.50.1000:FF:000001">
    <property type="entry name" value="Phospholipid-transporting ATPase IC"/>
    <property type="match status" value="1"/>
</dbReference>
<feature type="compositionally biased region" description="Basic and acidic residues" evidence="19">
    <location>
        <begin position="1286"/>
        <end position="1295"/>
    </location>
</feature>
<dbReference type="SFLD" id="SFLDS00003">
    <property type="entry name" value="Haloacid_Dehalogenase"/>
    <property type="match status" value="1"/>
</dbReference>
<dbReference type="Pfam" id="PF16209">
    <property type="entry name" value="PhoLip_ATPase_N"/>
    <property type="match status" value="1"/>
</dbReference>
<feature type="transmembrane region" description="Helical" evidence="18">
    <location>
        <begin position="1120"/>
        <end position="1137"/>
    </location>
</feature>
<dbReference type="InParanoid" id="A0A0L0HA09"/>
<proteinExistence type="inferred from homology"/>
<dbReference type="OMA" id="FNKHKFF"/>
<keyword evidence="9 17" id="KW-0460">Magnesium</keyword>
<evidence type="ECO:0000256" key="11">
    <source>
        <dbReference type="ARBA" id="ARBA00022989"/>
    </source>
</evidence>
<feature type="binding site" evidence="16">
    <location>
        <position position="527"/>
    </location>
    <ligand>
        <name>ATP</name>
        <dbReference type="ChEBI" id="CHEBI:30616"/>
    </ligand>
</feature>
<evidence type="ECO:0000256" key="4">
    <source>
        <dbReference type="ARBA" id="ARBA00022553"/>
    </source>
</evidence>
<dbReference type="GeneID" id="27690115"/>
<feature type="transmembrane region" description="Helical" evidence="18">
    <location>
        <begin position="1003"/>
        <end position="1019"/>
    </location>
</feature>
<feature type="binding site" evidence="16">
    <location>
        <position position="691"/>
    </location>
    <ligand>
        <name>ATP</name>
        <dbReference type="ChEBI" id="CHEBI:30616"/>
    </ligand>
</feature>
<feature type="binding site" evidence="16">
    <location>
        <position position="946"/>
    </location>
    <ligand>
        <name>ATP</name>
        <dbReference type="ChEBI" id="CHEBI:30616"/>
    </ligand>
</feature>
<dbReference type="InterPro" id="IPR018303">
    <property type="entry name" value="ATPase_P-typ_P_site"/>
</dbReference>
<dbReference type="EC" id="7.6.2.1" evidence="18"/>
<keyword evidence="4" id="KW-0597">Phosphoprotein</keyword>
<dbReference type="InterPro" id="IPR001757">
    <property type="entry name" value="P_typ_ATPase"/>
</dbReference>